<name>M0M3H6_9EURY</name>
<evidence type="ECO:0000256" key="1">
    <source>
        <dbReference type="SAM" id="MobiDB-lite"/>
    </source>
</evidence>
<sequence>MEDGEVASQIVVGSTGQVADVVGAVNIAAALGHSAVQTEERETPGTVTADVDGAEDETDIRGDWTGFEVDKSDFSQLIRETEEVDGTNHRTLETVSVDDNGLYTDVDNASAVLTELDAGDIEYEVSYNPGFEEQQEIRILGNPYTITEINHEDDELRLGSLEEHRNLAAGDSVEHGPWSFEIIDVDRDANEVRLDIYEDGEFDESATLGQEENATFGEEGEFRIDVVDVWFGDALDQVHIDTTYSDTTLREDDDESPFDAEWTVSAIEGGSDTVTSIALENRYSLAEDPSDDEDDMEQAALYDGDAFAGPADYFHVYNLGLTASDHEDVDFSEELEVDFADANHQDTSIDVTELTDADDLGDGEHEGVVGVGDGDGTYYPVEFEADVDEGADEAEVTVSYQDWEHTFDTLGANDDAVEASGWGFAVAVQTGDLDGTADQGLDIGGTDTGTDEGSFESGVDHIHTSFGAQVSMVTDAGEDNDQDGVEVDYETDDTITVAYDAEEEIDQVEYDSDNDGTADAISAGTTWTCRGCGRRRFHGSCSPSSTRPGRSKRWTGRISRRRTR</sequence>
<feature type="domain" description="S-layer protein outer" evidence="2">
    <location>
        <begin position="2"/>
        <end position="61"/>
    </location>
</feature>
<dbReference type="AlphaFoldDB" id="M0M3H6"/>
<feature type="compositionally biased region" description="Basic residues" evidence="1">
    <location>
        <begin position="549"/>
        <end position="564"/>
    </location>
</feature>
<dbReference type="Proteomes" id="UP000011607">
    <property type="component" value="Unassembled WGS sequence"/>
</dbReference>
<evidence type="ECO:0000313" key="4">
    <source>
        <dbReference type="Proteomes" id="UP000011607"/>
    </source>
</evidence>
<dbReference type="EMBL" id="AOMA01000085">
    <property type="protein sequence ID" value="EMA39159.1"/>
    <property type="molecule type" value="Genomic_DNA"/>
</dbReference>
<organism evidence="3 4">
    <name type="scientific">Halobiforma nitratireducens JCM 10879</name>
    <dbReference type="NCBI Taxonomy" id="1227454"/>
    <lineage>
        <taxon>Archaea</taxon>
        <taxon>Methanobacteriati</taxon>
        <taxon>Methanobacteriota</taxon>
        <taxon>Stenosarchaea group</taxon>
        <taxon>Halobacteria</taxon>
        <taxon>Halobacteriales</taxon>
        <taxon>Natrialbaceae</taxon>
        <taxon>Halobiforma</taxon>
    </lineage>
</organism>
<dbReference type="Pfam" id="PF05124">
    <property type="entry name" value="S_layer_C"/>
    <property type="match status" value="1"/>
</dbReference>
<dbReference type="NCBIfam" id="TIGR01564">
    <property type="entry name" value="S_layer_MJ"/>
    <property type="match status" value="1"/>
</dbReference>
<dbReference type="InterPro" id="IPR022651">
    <property type="entry name" value="S_layer_C"/>
</dbReference>
<keyword evidence="4" id="KW-1185">Reference proteome</keyword>
<feature type="region of interest" description="Disordered" evidence="1">
    <location>
        <begin position="536"/>
        <end position="564"/>
    </location>
</feature>
<proteinExistence type="predicted"/>
<accession>M0M3H6</accession>
<dbReference type="STRING" id="1227454.C446_08821"/>
<reference evidence="3 4" key="1">
    <citation type="journal article" date="2014" name="PLoS Genet.">
        <title>Phylogenetically driven sequencing of extremely halophilic archaea reveals strategies for static and dynamic osmo-response.</title>
        <authorList>
            <person name="Becker E.A."/>
            <person name="Seitzer P.M."/>
            <person name="Tritt A."/>
            <person name="Larsen D."/>
            <person name="Krusor M."/>
            <person name="Yao A.I."/>
            <person name="Wu D."/>
            <person name="Madern D."/>
            <person name="Eisen J.A."/>
            <person name="Darling A.E."/>
            <person name="Facciotti M.T."/>
        </authorList>
    </citation>
    <scope>NUCLEOTIDE SEQUENCE [LARGE SCALE GENOMIC DNA]</scope>
    <source>
        <strain evidence="3 4">JCM 10879</strain>
    </source>
</reference>
<dbReference type="InterPro" id="IPR006454">
    <property type="entry name" value="S_layer_MJ"/>
</dbReference>
<comment type="caution">
    <text evidence="3">The sequence shown here is derived from an EMBL/GenBank/DDBJ whole genome shotgun (WGS) entry which is preliminary data.</text>
</comment>
<gene>
    <name evidence="3" type="ORF">C446_08821</name>
</gene>
<evidence type="ECO:0000259" key="2">
    <source>
        <dbReference type="Pfam" id="PF05124"/>
    </source>
</evidence>
<protein>
    <recommendedName>
        <fullName evidence="2">S-layer protein outer domain-containing protein</fullName>
    </recommendedName>
</protein>
<evidence type="ECO:0000313" key="3">
    <source>
        <dbReference type="EMBL" id="EMA39159.1"/>
    </source>
</evidence>